<sequence>MKLFSIAIGLIATLYTTTPAEAIKEVCSNACESPIPFCIQGYTATRFNVNTPDECWRCCKAIPDEFGCYDV</sequence>
<gene>
    <name evidence="2" type="ORF">LACBIDRAFT_306974</name>
</gene>
<accession>B0DP29</accession>
<feature type="chain" id="PRO_5002747284" evidence="1">
    <location>
        <begin position="23"/>
        <end position="71"/>
    </location>
</feature>
<organism evidence="3">
    <name type="scientific">Laccaria bicolor (strain S238N-H82 / ATCC MYA-4686)</name>
    <name type="common">Bicoloured deceiver</name>
    <name type="synonym">Laccaria laccata var. bicolor</name>
    <dbReference type="NCBI Taxonomy" id="486041"/>
    <lineage>
        <taxon>Eukaryota</taxon>
        <taxon>Fungi</taxon>
        <taxon>Dikarya</taxon>
        <taxon>Basidiomycota</taxon>
        <taxon>Agaricomycotina</taxon>
        <taxon>Agaricomycetes</taxon>
        <taxon>Agaricomycetidae</taxon>
        <taxon>Agaricales</taxon>
        <taxon>Agaricineae</taxon>
        <taxon>Hydnangiaceae</taxon>
        <taxon>Laccaria</taxon>
    </lineage>
</organism>
<name>B0DP29_LACBS</name>
<keyword evidence="3" id="KW-1185">Reference proteome</keyword>
<protein>
    <submittedName>
        <fullName evidence="2">Predicted protein</fullName>
    </submittedName>
</protein>
<dbReference type="InParanoid" id="B0DP29"/>
<dbReference type="HOGENOM" id="CLU_191658_0_0_1"/>
<dbReference type="OrthoDB" id="3077509at2759"/>
<dbReference type="KEGG" id="lbc:LACBIDRAFT_306974"/>
<dbReference type="EMBL" id="DS547123">
    <property type="protein sequence ID" value="EDR03615.1"/>
    <property type="molecule type" value="Genomic_DNA"/>
</dbReference>
<feature type="signal peptide" evidence="1">
    <location>
        <begin position="1"/>
        <end position="22"/>
    </location>
</feature>
<evidence type="ECO:0000256" key="1">
    <source>
        <dbReference type="SAM" id="SignalP"/>
    </source>
</evidence>
<evidence type="ECO:0000313" key="3">
    <source>
        <dbReference type="Proteomes" id="UP000001194"/>
    </source>
</evidence>
<dbReference type="AlphaFoldDB" id="B0DP29"/>
<dbReference type="RefSeq" id="XP_001885763.1">
    <property type="nucleotide sequence ID" value="XM_001885728.1"/>
</dbReference>
<keyword evidence="1" id="KW-0732">Signal</keyword>
<dbReference type="GeneID" id="6081409"/>
<proteinExistence type="predicted"/>
<reference evidence="2 3" key="1">
    <citation type="journal article" date="2008" name="Nature">
        <title>The genome of Laccaria bicolor provides insights into mycorrhizal symbiosis.</title>
        <authorList>
            <person name="Martin F."/>
            <person name="Aerts A."/>
            <person name="Ahren D."/>
            <person name="Brun A."/>
            <person name="Danchin E.G.J."/>
            <person name="Duchaussoy F."/>
            <person name="Gibon J."/>
            <person name="Kohler A."/>
            <person name="Lindquist E."/>
            <person name="Pereda V."/>
            <person name="Salamov A."/>
            <person name="Shapiro H.J."/>
            <person name="Wuyts J."/>
            <person name="Blaudez D."/>
            <person name="Buee M."/>
            <person name="Brokstein P."/>
            <person name="Canbaeck B."/>
            <person name="Cohen D."/>
            <person name="Courty P.E."/>
            <person name="Coutinho P.M."/>
            <person name="Delaruelle C."/>
            <person name="Detter J.C."/>
            <person name="Deveau A."/>
            <person name="DiFazio S."/>
            <person name="Duplessis S."/>
            <person name="Fraissinet-Tachet L."/>
            <person name="Lucic E."/>
            <person name="Frey-Klett P."/>
            <person name="Fourrey C."/>
            <person name="Feussner I."/>
            <person name="Gay G."/>
            <person name="Grimwood J."/>
            <person name="Hoegger P.J."/>
            <person name="Jain P."/>
            <person name="Kilaru S."/>
            <person name="Labbe J."/>
            <person name="Lin Y.C."/>
            <person name="Legue V."/>
            <person name="Le Tacon F."/>
            <person name="Marmeisse R."/>
            <person name="Melayah D."/>
            <person name="Montanini B."/>
            <person name="Muratet M."/>
            <person name="Nehls U."/>
            <person name="Niculita-Hirzel H."/>
            <person name="Oudot-Le Secq M.P."/>
            <person name="Peter M."/>
            <person name="Quesneville H."/>
            <person name="Rajashekar B."/>
            <person name="Reich M."/>
            <person name="Rouhier N."/>
            <person name="Schmutz J."/>
            <person name="Yin T."/>
            <person name="Chalot M."/>
            <person name="Henrissat B."/>
            <person name="Kuees U."/>
            <person name="Lucas S."/>
            <person name="Van de Peer Y."/>
            <person name="Podila G.K."/>
            <person name="Polle A."/>
            <person name="Pukkila P.J."/>
            <person name="Richardson P.M."/>
            <person name="Rouze P."/>
            <person name="Sanders I.R."/>
            <person name="Stajich J.E."/>
            <person name="Tunlid A."/>
            <person name="Tuskan G."/>
            <person name="Grigoriev I.V."/>
        </authorList>
    </citation>
    <scope>NUCLEOTIDE SEQUENCE [LARGE SCALE GENOMIC DNA]</scope>
    <source>
        <strain evidence="3">S238N-H82 / ATCC MYA-4686</strain>
    </source>
</reference>
<evidence type="ECO:0000313" key="2">
    <source>
        <dbReference type="EMBL" id="EDR03615.1"/>
    </source>
</evidence>
<dbReference type="Proteomes" id="UP000001194">
    <property type="component" value="Unassembled WGS sequence"/>
</dbReference>